<dbReference type="Proteomes" id="UP000193834">
    <property type="component" value="Unassembled WGS sequence"/>
</dbReference>
<evidence type="ECO:0000313" key="1">
    <source>
        <dbReference type="EMBL" id="SMG53115.1"/>
    </source>
</evidence>
<keyword evidence="2" id="KW-1185">Reference proteome</keyword>
<dbReference type="STRING" id="1852522.SAMN06295960_3447"/>
<dbReference type="RefSeq" id="WP_085496203.1">
    <property type="nucleotide sequence ID" value="NZ_FXAZ01000005.1"/>
</dbReference>
<protein>
    <submittedName>
        <fullName evidence="1">YqzE-like protein</fullName>
    </submittedName>
</protein>
<gene>
    <name evidence="1" type="ORF">SAMN06295960_3447</name>
</gene>
<dbReference type="OrthoDB" id="2691835at2"/>
<dbReference type="EMBL" id="FXAZ01000005">
    <property type="protein sequence ID" value="SMG53115.1"/>
    <property type="molecule type" value="Genomic_DNA"/>
</dbReference>
<reference evidence="1 2" key="1">
    <citation type="submission" date="2017-04" db="EMBL/GenBank/DDBJ databases">
        <authorList>
            <person name="Afonso C.L."/>
            <person name="Miller P.J."/>
            <person name="Scott M.A."/>
            <person name="Spackman E."/>
            <person name="Goraichik I."/>
            <person name="Dimitrov K.M."/>
            <person name="Suarez D.L."/>
            <person name="Swayne D.E."/>
        </authorList>
    </citation>
    <scope>NUCLEOTIDE SEQUENCE [LARGE SCALE GENOMIC DNA]</scope>
    <source>
        <strain evidence="1 2">11</strain>
    </source>
</reference>
<dbReference type="Pfam" id="PF14038">
    <property type="entry name" value="YqzE"/>
    <property type="match status" value="1"/>
</dbReference>
<organism evidence="1 2">
    <name type="scientific">Paenibacillus aquistagni</name>
    <dbReference type="NCBI Taxonomy" id="1852522"/>
    <lineage>
        <taxon>Bacteria</taxon>
        <taxon>Bacillati</taxon>
        <taxon>Bacillota</taxon>
        <taxon>Bacilli</taxon>
        <taxon>Bacillales</taxon>
        <taxon>Paenibacillaceae</taxon>
        <taxon>Paenibacillus</taxon>
    </lineage>
</organism>
<proteinExistence type="predicted"/>
<evidence type="ECO:0000313" key="2">
    <source>
        <dbReference type="Proteomes" id="UP000193834"/>
    </source>
</evidence>
<dbReference type="InterPro" id="IPR025622">
    <property type="entry name" value="YqzE"/>
</dbReference>
<sequence>MAKSDDLIKYITQRVVTYMDMPKETRQERKKEHKARHREPFLVRWFGLMPFGMKMWASDMGKTTKPIINRVARFTGKISKVKWRKSAT</sequence>
<name>A0A1X7LH61_9BACL</name>
<dbReference type="AlphaFoldDB" id="A0A1X7LH61"/>
<accession>A0A1X7LH61</accession>